<reference evidence="2 3" key="1">
    <citation type="journal article" date="2011" name="PLoS Genet.">
        <title>Genomic analysis of the necrotrophic fungal pathogens Sclerotinia sclerotiorum and Botrytis cinerea.</title>
        <authorList>
            <person name="Amselem J."/>
            <person name="Cuomo C.A."/>
            <person name="van Kan J.A."/>
            <person name="Viaud M."/>
            <person name="Benito E.P."/>
            <person name="Couloux A."/>
            <person name="Coutinho P.M."/>
            <person name="de Vries R.P."/>
            <person name="Dyer P.S."/>
            <person name="Fillinger S."/>
            <person name="Fournier E."/>
            <person name="Gout L."/>
            <person name="Hahn M."/>
            <person name="Kohn L."/>
            <person name="Lapalu N."/>
            <person name="Plummer K.M."/>
            <person name="Pradier J.M."/>
            <person name="Quevillon E."/>
            <person name="Sharon A."/>
            <person name="Simon A."/>
            <person name="ten Have A."/>
            <person name="Tudzynski B."/>
            <person name="Tudzynski P."/>
            <person name="Wincker P."/>
            <person name="Andrew M."/>
            <person name="Anthouard V."/>
            <person name="Beever R.E."/>
            <person name="Beffa R."/>
            <person name="Benoit I."/>
            <person name="Bouzid O."/>
            <person name="Brault B."/>
            <person name="Chen Z."/>
            <person name="Choquer M."/>
            <person name="Collemare J."/>
            <person name="Cotton P."/>
            <person name="Danchin E.G."/>
            <person name="Da Silva C."/>
            <person name="Gautier A."/>
            <person name="Giraud C."/>
            <person name="Giraud T."/>
            <person name="Gonzalez C."/>
            <person name="Grossetete S."/>
            <person name="Guldener U."/>
            <person name="Henrissat B."/>
            <person name="Howlett B.J."/>
            <person name="Kodira C."/>
            <person name="Kretschmer M."/>
            <person name="Lappartient A."/>
            <person name="Leroch M."/>
            <person name="Levis C."/>
            <person name="Mauceli E."/>
            <person name="Neuveglise C."/>
            <person name="Oeser B."/>
            <person name="Pearson M."/>
            <person name="Poulain J."/>
            <person name="Poussereau N."/>
            <person name="Quesneville H."/>
            <person name="Rascle C."/>
            <person name="Schumacher J."/>
            <person name="Segurens B."/>
            <person name="Sexton A."/>
            <person name="Silva E."/>
            <person name="Sirven C."/>
            <person name="Soanes D.M."/>
            <person name="Talbot N.J."/>
            <person name="Templeton M."/>
            <person name="Yandava C."/>
            <person name="Yarden O."/>
            <person name="Zeng Q."/>
            <person name="Rollins J.A."/>
            <person name="Lebrun M.H."/>
            <person name="Dickman M."/>
        </authorList>
    </citation>
    <scope>NUCLEOTIDE SEQUENCE [LARGE SCALE GENOMIC DNA]</scope>
    <source>
        <strain evidence="2 3">B05.10</strain>
    </source>
</reference>
<gene>
    <name evidence="2" type="ORF">BCIN_15g04920</name>
</gene>
<protein>
    <submittedName>
        <fullName evidence="2">Uncharacterized protein</fullName>
    </submittedName>
</protein>
<feature type="region of interest" description="Disordered" evidence="1">
    <location>
        <begin position="1"/>
        <end position="47"/>
    </location>
</feature>
<dbReference type="GeneID" id="5428978"/>
<proteinExistence type="predicted"/>
<name>A0A384K596_BOTFB</name>
<accession>A0A384K596</accession>
<sequence length="797" mass="90489">MSNKPGGKSSAPSPVRKPVASPKDSHTVLKKKYGPVPGKPNDIHSGLTPIVPHLTQYGIGKLDASTLRREQQQKNAFYNFTAKQLLDLDANITSTRSLKESDLNVPILPCFARNRWKTNGKPFPLGELGPGKWFAKNDVVWELIQPTLQLASMILTNIQADLYDTLLYGKRIPIDPKRIPDNLPKRATPEFIKQLFSTQSRGLAPGDPVLQKSKRNLLHGLSQFTWLKFRDADETIAFNGCTKFGLENVPDGRSLLVCHIILSQGNLEPLLRPGITDSEKLAYQWRVAVTLTHECFHAMFNIADYIRSKKNETLSTWRGGSEPYYEDHSIQECGFLMEQVALGGVTRGERNPPEYLYPSISFFWTEWPTAYWTNYMTNFILKTPNLRPRYNFYPIPVTHFEDVHQMTFWDDTVRAFGTKMLGLRSSTARMQVTSIPHFPQEYILRVDDIGSKGVNWKDKHTALKLKQNMSPEERKACSAGDYLIKRAELNEDFFVNSLQQSDQVQAIVDFNRSLKAKLKAITAENYSTPGQEIKQIDPGEIIRESMHTQYDLLMKATEAHCAAVNTYFQLANSGTAPAEIKENLLSFNQGFRGFGRQIALESWTKELAQDYEKIDEKLEFMRQMLFSPIDPDCHKYAVEHKEFGELEIIINAYKQLNDEPEYMKQVISQGVAVFEDRFRSSRYGRTCANIMKLATSVATGEATDPYETLDQLDAKIQVLIALLNGEDGKRCATWTSTLDDMIKKMKDISADLFDEVLAKGVDDGLQIDYYDPMDEDDIPTDNDMDDDDLDLITGEPA</sequence>
<evidence type="ECO:0000256" key="1">
    <source>
        <dbReference type="SAM" id="MobiDB-lite"/>
    </source>
</evidence>
<dbReference type="OMA" id="CANIMKL"/>
<dbReference type="KEGG" id="bfu:BCIN_15g04920"/>
<reference evidence="2 3" key="3">
    <citation type="journal article" date="2017" name="Mol. Plant Pathol.">
        <title>A gapless genome sequence of the fungus Botrytis cinerea.</title>
        <authorList>
            <person name="Van Kan J.A."/>
            <person name="Stassen J.H."/>
            <person name="Mosbach A."/>
            <person name="Van Der Lee T.A."/>
            <person name="Faino L."/>
            <person name="Farmer A.D."/>
            <person name="Papasotiriou D.G."/>
            <person name="Zhou S."/>
            <person name="Seidl M.F."/>
            <person name="Cottam E."/>
            <person name="Edel D."/>
            <person name="Hahn M."/>
            <person name="Schwartz D.C."/>
            <person name="Dietrich R.A."/>
            <person name="Widdison S."/>
            <person name="Scalliet G."/>
        </authorList>
    </citation>
    <scope>NUCLEOTIDE SEQUENCE [LARGE SCALE GENOMIC DNA]</scope>
    <source>
        <strain evidence="2 3">B05.10</strain>
    </source>
</reference>
<dbReference type="OrthoDB" id="10254945at2759"/>
<dbReference type="Proteomes" id="UP000001798">
    <property type="component" value="Chromosome 15"/>
</dbReference>
<keyword evidence="3" id="KW-1185">Reference proteome</keyword>
<dbReference type="RefSeq" id="XP_001548451.1">
    <property type="nucleotide sequence ID" value="XM_001548401.2"/>
</dbReference>
<evidence type="ECO:0000313" key="2">
    <source>
        <dbReference type="EMBL" id="ATZ57996.1"/>
    </source>
</evidence>
<dbReference type="AlphaFoldDB" id="A0A384K596"/>
<dbReference type="EMBL" id="CP009819">
    <property type="protein sequence ID" value="ATZ57996.1"/>
    <property type="molecule type" value="Genomic_DNA"/>
</dbReference>
<organism evidence="2 3">
    <name type="scientific">Botryotinia fuckeliana (strain B05.10)</name>
    <name type="common">Noble rot fungus</name>
    <name type="synonym">Botrytis cinerea</name>
    <dbReference type="NCBI Taxonomy" id="332648"/>
    <lineage>
        <taxon>Eukaryota</taxon>
        <taxon>Fungi</taxon>
        <taxon>Dikarya</taxon>
        <taxon>Ascomycota</taxon>
        <taxon>Pezizomycotina</taxon>
        <taxon>Leotiomycetes</taxon>
        <taxon>Helotiales</taxon>
        <taxon>Sclerotiniaceae</taxon>
        <taxon>Botrytis</taxon>
    </lineage>
</organism>
<reference evidence="2 3" key="2">
    <citation type="journal article" date="2012" name="Eukaryot. Cell">
        <title>Genome update of Botrytis cinerea strains B05.10 and T4.</title>
        <authorList>
            <person name="Staats M."/>
            <person name="van Kan J.A."/>
        </authorList>
    </citation>
    <scope>NUCLEOTIDE SEQUENCE [LARGE SCALE GENOMIC DNA]</scope>
    <source>
        <strain evidence="2 3">B05.10</strain>
    </source>
</reference>
<evidence type="ECO:0000313" key="3">
    <source>
        <dbReference type="Proteomes" id="UP000001798"/>
    </source>
</evidence>
<feature type="region of interest" description="Disordered" evidence="1">
    <location>
        <begin position="771"/>
        <end position="797"/>
    </location>
</feature>
<feature type="compositionally biased region" description="Acidic residues" evidence="1">
    <location>
        <begin position="771"/>
        <end position="790"/>
    </location>
</feature>
<dbReference type="VEuPathDB" id="FungiDB:Bcin15g04920"/>